<keyword evidence="5" id="KW-0472">Membrane</keyword>
<dbReference type="SUPFAM" id="SSF50156">
    <property type="entry name" value="PDZ domain-like"/>
    <property type="match status" value="1"/>
</dbReference>
<dbReference type="InterPro" id="IPR036034">
    <property type="entry name" value="PDZ_sf"/>
</dbReference>
<dbReference type="InterPro" id="IPR002477">
    <property type="entry name" value="Peptidoglycan-bd-like"/>
</dbReference>
<keyword evidence="4" id="KW-0720">Serine protease</keyword>
<dbReference type="AlphaFoldDB" id="A0A1U7NEC0"/>
<evidence type="ECO:0000256" key="5">
    <source>
        <dbReference type="SAM" id="Phobius"/>
    </source>
</evidence>
<proteinExistence type="inferred from homology"/>
<dbReference type="InterPro" id="IPR029045">
    <property type="entry name" value="ClpP/crotonase-like_dom_sf"/>
</dbReference>
<dbReference type="PANTHER" id="PTHR32060">
    <property type="entry name" value="TAIL-SPECIFIC PROTEASE"/>
    <property type="match status" value="1"/>
</dbReference>
<dbReference type="InterPro" id="IPR036366">
    <property type="entry name" value="PGBDSf"/>
</dbReference>
<sequence>MGPKTGNGQDDQKKRKIIAYSVLGIILAGMIAAGSLIYFKGSGSSSSKGLSKLEQIYELMKSQWYYADTLEDPENDLIEGAILGMTMQPEDLHTNYFSLDEAEQFSKSLAGSNAGVGIVFYEDADGNAVVRDVFVNSTADQAGLKAGDIIVKMNDQTISDLSSDELVSYIQKNEGRPIETEFIRNGETNTVKLIPGVYDSTVSMQLHDNYGLVTLSSFSEMSGKEFADSLGRIREAGLNNLVIDLRDNTGGYLSAAMDIAGSLLPSESPIFVEKDKEGNEKTFKSSKNYTQVPFEHIYVLQNGSTASASEVLIGALKETLGEDVVTTIGQKTYGKGTEQVSIPFEDGTSLKYTIAEWTTPNGVSINKTGFTPDIETPVHAVASTRYQDMADDESIEPDTVAPNAAAVQVYLSYLSYPANRDDTYFSVESSEALKSFQTDHGLDANGVVDKNTFDRLREEVILKYNQNLTSEDETMQKAIELIDSND</sequence>
<name>A0A1U7NEC0_9FIRM</name>
<comment type="caution">
    <text evidence="7">The sequence shown here is derived from an EMBL/GenBank/DDBJ whole genome shotgun (WGS) entry which is preliminary data.</text>
</comment>
<dbReference type="Gene3D" id="2.30.42.10">
    <property type="match status" value="1"/>
</dbReference>
<reference evidence="7 8" key="1">
    <citation type="submission" date="2016-11" db="EMBL/GenBank/DDBJ databases">
        <title>Description of two novel members of the family Erysipelotrichaceae: Ileibacterium lipovorans gen. nov., sp. nov. and Dubosiella newyorkensis, gen. nov., sp. nov.</title>
        <authorList>
            <person name="Cox L.M."/>
            <person name="Sohn J."/>
            <person name="Tyrrell K.L."/>
            <person name="Citron D.M."/>
            <person name="Lawson P.A."/>
            <person name="Patel N.B."/>
            <person name="Iizumi T."/>
            <person name="Perez-Perez G.I."/>
            <person name="Goldstein E.J."/>
            <person name="Blaser M.J."/>
        </authorList>
    </citation>
    <scope>NUCLEOTIDE SEQUENCE [LARGE SCALE GENOMIC DNA]</scope>
    <source>
        <strain evidence="7 8">NYU-BL-A3</strain>
    </source>
</reference>
<dbReference type="Gene3D" id="1.10.101.10">
    <property type="entry name" value="PGBD-like superfamily/PGBD"/>
    <property type="match status" value="1"/>
</dbReference>
<keyword evidence="5" id="KW-1133">Transmembrane helix</keyword>
<dbReference type="Proteomes" id="UP000186341">
    <property type="component" value="Unassembled WGS sequence"/>
</dbReference>
<evidence type="ECO:0000256" key="3">
    <source>
        <dbReference type="ARBA" id="ARBA00022801"/>
    </source>
</evidence>
<evidence type="ECO:0000313" key="7">
    <source>
        <dbReference type="EMBL" id="OLU37836.1"/>
    </source>
</evidence>
<dbReference type="Pfam" id="PF01471">
    <property type="entry name" value="PG_binding_1"/>
    <property type="match status" value="1"/>
</dbReference>
<dbReference type="EMBL" id="MPJW01000189">
    <property type="protein sequence ID" value="OLU37836.1"/>
    <property type="molecule type" value="Genomic_DNA"/>
</dbReference>
<feature type="domain" description="PDZ" evidence="6">
    <location>
        <begin position="102"/>
        <end position="172"/>
    </location>
</feature>
<feature type="transmembrane region" description="Helical" evidence="5">
    <location>
        <begin position="17"/>
        <end position="39"/>
    </location>
</feature>
<dbReference type="InterPro" id="IPR004447">
    <property type="entry name" value="Peptidase_S41A"/>
</dbReference>
<keyword evidence="2" id="KW-0645">Protease</keyword>
<keyword evidence="3" id="KW-0378">Hydrolase</keyword>
<protein>
    <recommendedName>
        <fullName evidence="6">PDZ domain-containing protein</fullName>
    </recommendedName>
</protein>
<dbReference type="InterPro" id="IPR005151">
    <property type="entry name" value="Tail-specific_protease"/>
</dbReference>
<dbReference type="SUPFAM" id="SSF47090">
    <property type="entry name" value="PGBD-like"/>
    <property type="match status" value="1"/>
</dbReference>
<gene>
    <name evidence="7" type="ORF">BO222_09645</name>
</gene>
<dbReference type="GO" id="GO:0006508">
    <property type="term" value="P:proteolysis"/>
    <property type="evidence" value="ECO:0007669"/>
    <property type="project" value="UniProtKB-KW"/>
</dbReference>
<dbReference type="PROSITE" id="PS50106">
    <property type="entry name" value="PDZ"/>
    <property type="match status" value="1"/>
</dbReference>
<evidence type="ECO:0000256" key="2">
    <source>
        <dbReference type="ARBA" id="ARBA00022670"/>
    </source>
</evidence>
<dbReference type="Pfam" id="PF03572">
    <property type="entry name" value="Peptidase_S41"/>
    <property type="match status" value="1"/>
</dbReference>
<dbReference type="CDD" id="cd07560">
    <property type="entry name" value="Peptidase_S41_CPP"/>
    <property type="match status" value="1"/>
</dbReference>
<dbReference type="PANTHER" id="PTHR32060:SF30">
    <property type="entry name" value="CARBOXY-TERMINAL PROCESSING PROTEASE CTPA"/>
    <property type="match status" value="1"/>
</dbReference>
<keyword evidence="5" id="KW-0812">Transmembrane</keyword>
<evidence type="ECO:0000256" key="4">
    <source>
        <dbReference type="ARBA" id="ARBA00022825"/>
    </source>
</evidence>
<dbReference type="GO" id="GO:0004175">
    <property type="term" value="F:endopeptidase activity"/>
    <property type="evidence" value="ECO:0007669"/>
    <property type="project" value="TreeGrafter"/>
</dbReference>
<dbReference type="SUPFAM" id="SSF52096">
    <property type="entry name" value="ClpP/crotonase"/>
    <property type="match status" value="1"/>
</dbReference>
<dbReference type="GO" id="GO:0030288">
    <property type="term" value="C:outer membrane-bounded periplasmic space"/>
    <property type="evidence" value="ECO:0007669"/>
    <property type="project" value="TreeGrafter"/>
</dbReference>
<dbReference type="GO" id="GO:0007165">
    <property type="term" value="P:signal transduction"/>
    <property type="evidence" value="ECO:0007669"/>
    <property type="project" value="TreeGrafter"/>
</dbReference>
<evidence type="ECO:0000259" key="6">
    <source>
        <dbReference type="PROSITE" id="PS50106"/>
    </source>
</evidence>
<dbReference type="SMART" id="SM00228">
    <property type="entry name" value="PDZ"/>
    <property type="match status" value="1"/>
</dbReference>
<accession>A0A1U7NEC0</accession>
<evidence type="ECO:0000256" key="1">
    <source>
        <dbReference type="ARBA" id="ARBA00009179"/>
    </source>
</evidence>
<dbReference type="Gene3D" id="3.90.226.10">
    <property type="entry name" value="2-enoyl-CoA Hydratase, Chain A, domain 1"/>
    <property type="match status" value="1"/>
</dbReference>
<organism evidence="7 8">
    <name type="scientific">Ileibacterium valens</name>
    <dbReference type="NCBI Taxonomy" id="1862668"/>
    <lineage>
        <taxon>Bacteria</taxon>
        <taxon>Bacillati</taxon>
        <taxon>Bacillota</taxon>
        <taxon>Erysipelotrichia</taxon>
        <taxon>Erysipelotrichales</taxon>
        <taxon>Erysipelotrichaceae</taxon>
        <taxon>Ileibacterium</taxon>
    </lineage>
</organism>
<comment type="similarity">
    <text evidence="1">Belongs to the peptidase S41A family.</text>
</comment>
<dbReference type="GO" id="GO:0008236">
    <property type="term" value="F:serine-type peptidase activity"/>
    <property type="evidence" value="ECO:0007669"/>
    <property type="project" value="UniProtKB-KW"/>
</dbReference>
<dbReference type="InterPro" id="IPR036365">
    <property type="entry name" value="PGBD-like_sf"/>
</dbReference>
<dbReference type="SMART" id="SM00245">
    <property type="entry name" value="TSPc"/>
    <property type="match status" value="1"/>
</dbReference>
<dbReference type="Pfam" id="PF13180">
    <property type="entry name" value="PDZ_2"/>
    <property type="match status" value="1"/>
</dbReference>
<dbReference type="InterPro" id="IPR001478">
    <property type="entry name" value="PDZ"/>
</dbReference>
<evidence type="ECO:0000313" key="8">
    <source>
        <dbReference type="Proteomes" id="UP000186341"/>
    </source>
</evidence>
<keyword evidence="8" id="KW-1185">Reference proteome</keyword>